<dbReference type="Pfam" id="PF07155">
    <property type="entry name" value="ECF-ribofla_trS"/>
    <property type="match status" value="1"/>
</dbReference>
<keyword evidence="1" id="KW-0472">Membrane</keyword>
<dbReference type="Proteomes" id="UP000186851">
    <property type="component" value="Chromosome"/>
</dbReference>
<feature type="transmembrane region" description="Helical" evidence="1">
    <location>
        <begin position="51"/>
        <end position="76"/>
    </location>
</feature>
<dbReference type="Gene3D" id="1.10.1760.20">
    <property type="match status" value="1"/>
</dbReference>
<dbReference type="InterPro" id="IPR009825">
    <property type="entry name" value="ECF_substrate-spec-like"/>
</dbReference>
<reference evidence="2" key="1">
    <citation type="journal article" date="2017" name="Nature">
        <title>Asgard archaea illuminate the origin of eukaryotic cellular complexity.</title>
        <authorList>
            <person name="Zaremba-Niedzwiedzka K."/>
            <person name="Caceres E.F."/>
            <person name="Saw J.H."/>
            <person name="Backstrom D."/>
            <person name="Juzokaite L."/>
            <person name="Vancaester E."/>
            <person name="Seitz K.W."/>
            <person name="Anantharaman K."/>
            <person name="Starnawski P."/>
            <person name="Kjeldsen K.U."/>
            <person name="Scott M.B."/>
            <person name="Nunoura T."/>
            <person name="Banfield J.F."/>
            <person name="Schramm A."/>
            <person name="Baker B.J."/>
            <person name="Spang A."/>
            <person name="Ettema T.J.G."/>
        </authorList>
    </citation>
    <scope>NUCLEOTIDE SEQUENCE</scope>
    <source>
        <strain evidence="2">LCB_4</strain>
    </source>
</reference>
<dbReference type="PANTHER" id="PTHR37815">
    <property type="entry name" value="UPF0397 PROTEIN BC_2624-RELATED"/>
    <property type="match status" value="1"/>
</dbReference>
<keyword evidence="1" id="KW-0812">Transmembrane</keyword>
<organism evidence="2 3">
    <name type="scientific">Odinarchaeota yellowstonii (strain LCB_4)</name>
    <dbReference type="NCBI Taxonomy" id="1841599"/>
    <lineage>
        <taxon>Archaea</taxon>
        <taxon>Promethearchaeati</taxon>
        <taxon>Candidatus Odinarchaeota</taxon>
        <taxon>Candidatus Odinarchaeia</taxon>
        <taxon>Candidatus Odinarchaeales</taxon>
        <taxon>Candidatus Odinarchaeaceae</taxon>
        <taxon>Candidatus Odinarchaeum</taxon>
    </lineage>
</organism>
<sequence length="180" mass="19068">MKNFLKSRTPNYPLSLQATVIGLFSALTIALTIIIQIPVPATGGYINIGDAAVMLSGLLFGPIVGGVAGGLGSALADIITGYAFYSPWTLIIKGVEGFLAGLISRRDRFSYLDLIACFIIAGPWMITGYFMVESLLFSVAAAIVELPLNVLQFTIGGLIATPVSIAARKVSQQLNTVKDR</sequence>
<dbReference type="PANTHER" id="PTHR37815:SF3">
    <property type="entry name" value="UPF0397 PROTEIN SPR0429"/>
    <property type="match status" value="1"/>
</dbReference>
<dbReference type="KEGG" id="oyw:OdinLCB4_001930"/>
<feature type="transmembrane region" description="Helical" evidence="1">
    <location>
        <begin position="82"/>
        <end position="103"/>
    </location>
</feature>
<dbReference type="EMBL" id="CP091871">
    <property type="protein sequence ID" value="WEU41118.1"/>
    <property type="molecule type" value="Genomic_DNA"/>
</dbReference>
<name>A0AAF0D3Z9_ODILC</name>
<proteinExistence type="predicted"/>
<evidence type="ECO:0000313" key="3">
    <source>
        <dbReference type="Proteomes" id="UP000186851"/>
    </source>
</evidence>
<dbReference type="GO" id="GO:0016020">
    <property type="term" value="C:membrane"/>
    <property type="evidence" value="ECO:0007669"/>
    <property type="project" value="InterPro"/>
</dbReference>
<protein>
    <submittedName>
        <fullName evidence="2">ECF transporter S component</fullName>
    </submittedName>
</protein>
<dbReference type="AlphaFoldDB" id="A0AAF0D3Z9"/>
<evidence type="ECO:0000313" key="2">
    <source>
        <dbReference type="EMBL" id="WEU41118.1"/>
    </source>
</evidence>
<keyword evidence="1" id="KW-1133">Transmembrane helix</keyword>
<gene>
    <name evidence="2" type="ORF">OdinLCB4_001930</name>
</gene>
<feature type="transmembrane region" description="Helical" evidence="1">
    <location>
        <begin position="20"/>
        <end position="39"/>
    </location>
</feature>
<accession>A0AAF0D3Z9</accession>
<evidence type="ECO:0000256" key="1">
    <source>
        <dbReference type="SAM" id="Phobius"/>
    </source>
</evidence>
<reference evidence="2" key="2">
    <citation type="journal article" date="2022" name="Nat. Microbiol.">
        <title>A closed Candidatus Odinarchaeum chromosome exposes Asgard archaeal viruses.</title>
        <authorList>
            <person name="Tamarit D."/>
            <person name="Caceres E.F."/>
            <person name="Krupovic M."/>
            <person name="Nijland R."/>
            <person name="Eme L."/>
            <person name="Robinson N.P."/>
            <person name="Ettema T.J.G."/>
        </authorList>
    </citation>
    <scope>NUCLEOTIDE SEQUENCE</scope>
    <source>
        <strain evidence="2">LCB_4</strain>
    </source>
</reference>
<feature type="transmembrane region" description="Helical" evidence="1">
    <location>
        <begin position="115"/>
        <end position="144"/>
    </location>
</feature>